<feature type="transmembrane region" description="Helical" evidence="6">
    <location>
        <begin position="282"/>
        <end position="300"/>
    </location>
</feature>
<evidence type="ECO:0000256" key="4">
    <source>
        <dbReference type="ARBA" id="ARBA00023136"/>
    </source>
</evidence>
<keyword evidence="1" id="KW-1003">Cell membrane</keyword>
<sequence>MRNWKSMLTIIAVSLGVLAAVAIALGIMLTDFLVDFWWFTSLDFGSYFWLRVLYRYIFSGGVTIFFFLIFFMNFWAASRYLGVDRNAFSALGRNGTENNYRNVLQMFQSGSMRVYIPVSLILAIMIAAPFYSQWETALLFFFAPDSGTLDPVYHKDISFYLFRLPIFVVIQKEMLIAFSVLSLAIAFLYWLEHQLTPEDKKEWPKGAKIHMSVLVFVTSVILAWGFKLDLDDLLYTSVHEPVFFGPGFVEMNYLLPLIWVSVIALLAATVTGVYWPHSGKGLKATLALIGVFLLAWGLRFSDFVPKFLDRFVVKPNPVKFERQYMDNNIKATLKAFDLEIINTIPVTATTGTDMIEPEMRLYLHNIPVWDPEFLDDVYQQLQGIRPYYNFTDVDVGRYQLNGLIEQVNLAAREINIEKLPREAQNWENTHLRFTHGYGAVVTPAAQDGEKTMHWFLRDLNLQSDVGLNIEKPDIYFGTENLNYAIVPNRLRIPDISTFDDMGSSQSYSGKDGVQISSLFRRLLLSIYFREEKLFYSVNVTRESKALFRRNITERIKTLTPYLSLDNDPYIVVTPKRIYWIQDAYTTSDWYPAAKDYTFKFQGFKQEDKKSFNYIRNSVKIVVDAFDGTVDYYIADPKDPIIQGFNNAYPGLFKDIATMPPRLREQTRYPRDIFQVQMGIYAKYHQTDPALFYQQSETWDFAKVGEKPVAPYYLTTMLLGADEMQPFVLLNPMTPIGRNNLSMLAVAGAHKNDSPNAPYEREIVVYKFSRQVQVDGPSQVNALIDQDPQISRLFALWDQKGSHVVRGRIIVLPIGKSIIYVQPVYLVSTGNIKIPELARIILSMGNIVVMDTSLEGAWNQLESRLRNDQRFTPEGIPDPNAQPTDEKQPKAGPM</sequence>
<dbReference type="PANTHER" id="PTHR39344:SF1">
    <property type="entry name" value="UPF0182 PROTEIN SLL1060"/>
    <property type="match status" value="1"/>
</dbReference>
<accession>A0A2W4RKF4</accession>
<feature type="compositionally biased region" description="Basic and acidic residues" evidence="5">
    <location>
        <begin position="883"/>
        <end position="893"/>
    </location>
</feature>
<name>A0A2W4RKF4_9GAMM</name>
<gene>
    <name evidence="7" type="ORF">DM484_02805</name>
</gene>
<evidence type="ECO:0000256" key="3">
    <source>
        <dbReference type="ARBA" id="ARBA00022989"/>
    </source>
</evidence>
<comment type="caution">
    <text evidence="7">The sequence shown here is derived from an EMBL/GenBank/DDBJ whole genome shotgun (WGS) entry which is preliminary data.</text>
</comment>
<dbReference type="PANTHER" id="PTHR39344">
    <property type="entry name" value="UPF0182 PROTEIN SLL1060"/>
    <property type="match status" value="1"/>
</dbReference>
<evidence type="ECO:0000313" key="7">
    <source>
        <dbReference type="EMBL" id="PZN84421.1"/>
    </source>
</evidence>
<feature type="transmembrane region" description="Helical" evidence="6">
    <location>
        <begin position="7"/>
        <end position="33"/>
    </location>
</feature>
<dbReference type="EMBL" id="QJPH01000154">
    <property type="protein sequence ID" value="PZN84421.1"/>
    <property type="molecule type" value="Genomic_DNA"/>
</dbReference>
<dbReference type="AlphaFoldDB" id="A0A2W4RKF4"/>
<feature type="transmembrane region" description="Helical" evidence="6">
    <location>
        <begin position="174"/>
        <end position="191"/>
    </location>
</feature>
<evidence type="ECO:0000256" key="2">
    <source>
        <dbReference type="ARBA" id="ARBA00022692"/>
    </source>
</evidence>
<evidence type="ECO:0000256" key="5">
    <source>
        <dbReference type="SAM" id="MobiDB-lite"/>
    </source>
</evidence>
<feature type="transmembrane region" description="Helical" evidence="6">
    <location>
        <begin position="114"/>
        <end position="132"/>
    </location>
</feature>
<keyword evidence="4 6" id="KW-0472">Membrane</keyword>
<feature type="transmembrane region" description="Helical" evidence="6">
    <location>
        <begin position="211"/>
        <end position="228"/>
    </location>
</feature>
<dbReference type="GO" id="GO:0005576">
    <property type="term" value="C:extracellular region"/>
    <property type="evidence" value="ECO:0007669"/>
    <property type="project" value="TreeGrafter"/>
</dbReference>
<dbReference type="Pfam" id="PF03699">
    <property type="entry name" value="UPF0182"/>
    <property type="match status" value="1"/>
</dbReference>
<dbReference type="InterPro" id="IPR005372">
    <property type="entry name" value="UPF0182"/>
</dbReference>
<feature type="region of interest" description="Disordered" evidence="5">
    <location>
        <begin position="867"/>
        <end position="893"/>
    </location>
</feature>
<feature type="transmembrane region" description="Helical" evidence="6">
    <location>
        <begin position="253"/>
        <end position="275"/>
    </location>
</feature>
<feature type="transmembrane region" description="Helical" evidence="6">
    <location>
        <begin position="53"/>
        <end position="76"/>
    </location>
</feature>
<evidence type="ECO:0000256" key="1">
    <source>
        <dbReference type="ARBA" id="ARBA00022475"/>
    </source>
</evidence>
<organism evidence="7 8">
    <name type="scientific">Candidatus Methylumidiphilus alinenensis</name>
    <dbReference type="NCBI Taxonomy" id="2202197"/>
    <lineage>
        <taxon>Bacteria</taxon>
        <taxon>Pseudomonadati</taxon>
        <taxon>Pseudomonadota</taxon>
        <taxon>Gammaproteobacteria</taxon>
        <taxon>Methylococcales</taxon>
        <taxon>Candidatus Methylumidiphilus</taxon>
    </lineage>
</organism>
<proteinExistence type="predicted"/>
<dbReference type="Proteomes" id="UP000249396">
    <property type="component" value="Unassembled WGS sequence"/>
</dbReference>
<keyword evidence="3 6" id="KW-1133">Transmembrane helix</keyword>
<reference evidence="7 8" key="1">
    <citation type="journal article" date="2018" name="Aquat. Microb. Ecol.">
        <title>Gammaproteobacterial methanotrophs dominate.</title>
        <authorList>
            <person name="Rissanen A.J."/>
            <person name="Saarenheimo J."/>
            <person name="Tiirola M."/>
            <person name="Peura S."/>
            <person name="Aalto S.L."/>
            <person name="Karvinen A."/>
            <person name="Nykanen H."/>
        </authorList>
    </citation>
    <scope>NUCLEOTIDE SEQUENCE [LARGE SCALE GENOMIC DNA]</scope>
    <source>
        <strain evidence="7">AMbin10</strain>
    </source>
</reference>
<evidence type="ECO:0000256" key="6">
    <source>
        <dbReference type="SAM" id="Phobius"/>
    </source>
</evidence>
<protein>
    <submittedName>
        <fullName evidence="7">Uncharacterized protein</fullName>
    </submittedName>
</protein>
<evidence type="ECO:0000313" key="8">
    <source>
        <dbReference type="Proteomes" id="UP000249396"/>
    </source>
</evidence>
<dbReference type="GO" id="GO:0016020">
    <property type="term" value="C:membrane"/>
    <property type="evidence" value="ECO:0007669"/>
    <property type="project" value="InterPro"/>
</dbReference>
<keyword evidence="2 6" id="KW-0812">Transmembrane</keyword>